<dbReference type="CDD" id="cd03219">
    <property type="entry name" value="ABC_Mj1267_LivG_branched"/>
    <property type="match status" value="1"/>
</dbReference>
<dbReference type="SUPFAM" id="SSF52540">
    <property type="entry name" value="P-loop containing nucleoside triphosphate hydrolases"/>
    <property type="match status" value="1"/>
</dbReference>
<dbReference type="GO" id="GO:0042941">
    <property type="term" value="P:D-alanine transmembrane transport"/>
    <property type="evidence" value="ECO:0007669"/>
    <property type="project" value="TreeGrafter"/>
</dbReference>
<dbReference type="InterPro" id="IPR027417">
    <property type="entry name" value="P-loop_NTPase"/>
</dbReference>
<dbReference type="PANTHER" id="PTHR45772:SF7">
    <property type="entry name" value="AMINO ACID ABC TRANSPORTER ATP-BINDING PROTEIN"/>
    <property type="match status" value="1"/>
</dbReference>
<protein>
    <submittedName>
        <fullName evidence="6">Branched-chain amino acid ABC transporter substrate-binding protein</fullName>
    </submittedName>
</protein>
<evidence type="ECO:0000256" key="4">
    <source>
        <dbReference type="ARBA" id="ARBA00022840"/>
    </source>
</evidence>
<keyword evidence="1" id="KW-0813">Transport</keyword>
<dbReference type="AlphaFoldDB" id="A0A016XI94"/>
<evidence type="ECO:0000256" key="3">
    <source>
        <dbReference type="ARBA" id="ARBA00022741"/>
    </source>
</evidence>
<dbReference type="InterPro" id="IPR017871">
    <property type="entry name" value="ABC_transporter-like_CS"/>
</dbReference>
<evidence type="ECO:0000313" key="6">
    <source>
        <dbReference type="EMBL" id="EYC51292.1"/>
    </source>
</evidence>
<dbReference type="PROSITE" id="PS00211">
    <property type="entry name" value="ABC_TRANSPORTER_1"/>
    <property type="match status" value="1"/>
</dbReference>
<keyword evidence="3" id="KW-0547">Nucleotide-binding</keyword>
<gene>
    <name evidence="6" type="ORF">AZ34_09485</name>
</gene>
<evidence type="ECO:0000259" key="5">
    <source>
        <dbReference type="PROSITE" id="PS50893"/>
    </source>
</evidence>
<dbReference type="GO" id="GO:0016887">
    <property type="term" value="F:ATP hydrolysis activity"/>
    <property type="evidence" value="ECO:0007669"/>
    <property type="project" value="InterPro"/>
</dbReference>
<dbReference type="PANTHER" id="PTHR45772">
    <property type="entry name" value="CONSERVED COMPONENT OF ABC TRANSPORTER FOR NATURAL AMINO ACIDS-RELATED"/>
    <property type="match status" value="1"/>
</dbReference>
<dbReference type="GO" id="GO:0015192">
    <property type="term" value="F:L-phenylalanine transmembrane transporter activity"/>
    <property type="evidence" value="ECO:0007669"/>
    <property type="project" value="TreeGrafter"/>
</dbReference>
<evidence type="ECO:0000256" key="1">
    <source>
        <dbReference type="ARBA" id="ARBA00022448"/>
    </source>
</evidence>
<dbReference type="Proteomes" id="UP000023268">
    <property type="component" value="Unassembled WGS sequence"/>
</dbReference>
<dbReference type="InterPro" id="IPR003439">
    <property type="entry name" value="ABC_transporter-like_ATP-bd"/>
</dbReference>
<dbReference type="RefSeq" id="WP_035607397.1">
    <property type="nucleotide sequence ID" value="NZ_JEMG01000001.1"/>
</dbReference>
<dbReference type="Gene3D" id="3.40.50.300">
    <property type="entry name" value="P-loop containing nucleotide triphosphate hydrolases"/>
    <property type="match status" value="1"/>
</dbReference>
<dbReference type="InterPro" id="IPR051120">
    <property type="entry name" value="ABC_AA/LPS_Transport"/>
</dbReference>
<dbReference type="GO" id="GO:0005304">
    <property type="term" value="F:L-valine transmembrane transporter activity"/>
    <property type="evidence" value="ECO:0007669"/>
    <property type="project" value="TreeGrafter"/>
</dbReference>
<reference evidence="6 7" key="1">
    <citation type="submission" date="2014-02" db="EMBL/GenBank/DDBJ databases">
        <title>Draft Genome of Hylemonella gracilis isolated from the Niagara River.</title>
        <authorList>
            <person name="Pawlowski D.R."/>
            <person name="Koudelka G.B."/>
        </authorList>
    </citation>
    <scope>NUCLEOTIDE SEQUENCE [LARGE SCALE GENOMIC DNA]</scope>
    <source>
        <strain evidence="6 7">Niagara R</strain>
    </source>
</reference>
<organism evidence="6 7">
    <name type="scientific">Hylemonella gracilis str. Niagara R</name>
    <dbReference type="NCBI Taxonomy" id="1458275"/>
    <lineage>
        <taxon>Bacteria</taxon>
        <taxon>Pseudomonadati</taxon>
        <taxon>Pseudomonadota</taxon>
        <taxon>Betaproteobacteria</taxon>
        <taxon>Burkholderiales</taxon>
        <taxon>Comamonadaceae</taxon>
        <taxon>Hylemonella</taxon>
    </lineage>
</organism>
<dbReference type="GO" id="GO:0015188">
    <property type="term" value="F:L-isoleucine transmembrane transporter activity"/>
    <property type="evidence" value="ECO:0007669"/>
    <property type="project" value="TreeGrafter"/>
</dbReference>
<proteinExistence type="predicted"/>
<dbReference type="STRING" id="1458275.AZ34_09485"/>
<sequence length="248" mass="27177">MALFEATQIHKRFGDQVVLESVSLAFEEGQLSGIMGPNGAGKTTCFNVLTGRFAPNRGVVRFAGQDITGKSPREIARLGVARSFQIMNLFNDDSAIDNIVVALKSVQAQAWSVWRDLGRHTAAYEEAAEILREIGLAGKESMPCRRLSYGERRALEIGVALAARPRILFLDEPTAGLGAEGTTRLLELVGRLKQKITIVIIEHDMNFLFRLADRISVIHWGQVIAQGSPAELRDNPWVQRSSLGGLPA</sequence>
<evidence type="ECO:0000256" key="2">
    <source>
        <dbReference type="ARBA" id="ARBA00022475"/>
    </source>
</evidence>
<dbReference type="GO" id="GO:0005524">
    <property type="term" value="F:ATP binding"/>
    <property type="evidence" value="ECO:0007669"/>
    <property type="project" value="UniProtKB-KW"/>
</dbReference>
<dbReference type="SMART" id="SM00382">
    <property type="entry name" value="AAA"/>
    <property type="match status" value="1"/>
</dbReference>
<dbReference type="EMBL" id="JEMG01000001">
    <property type="protein sequence ID" value="EYC51292.1"/>
    <property type="molecule type" value="Genomic_DNA"/>
</dbReference>
<dbReference type="eggNOG" id="COG0411">
    <property type="taxonomic scope" value="Bacteria"/>
</dbReference>
<keyword evidence="2" id="KW-1003">Cell membrane</keyword>
<keyword evidence="2" id="KW-0472">Membrane</keyword>
<feature type="domain" description="ABC transporter" evidence="5">
    <location>
        <begin position="4"/>
        <end position="245"/>
    </location>
</feature>
<dbReference type="GO" id="GO:1903806">
    <property type="term" value="P:L-isoleucine import across plasma membrane"/>
    <property type="evidence" value="ECO:0007669"/>
    <property type="project" value="TreeGrafter"/>
</dbReference>
<evidence type="ECO:0000313" key="7">
    <source>
        <dbReference type="Proteomes" id="UP000023268"/>
    </source>
</evidence>
<dbReference type="OrthoDB" id="9781337at2"/>
<dbReference type="Pfam" id="PF00005">
    <property type="entry name" value="ABC_tran"/>
    <property type="match status" value="1"/>
</dbReference>
<dbReference type="GO" id="GO:0015808">
    <property type="term" value="P:L-alanine transport"/>
    <property type="evidence" value="ECO:0007669"/>
    <property type="project" value="TreeGrafter"/>
</dbReference>
<name>A0A016XI94_9BURK</name>
<dbReference type="GO" id="GO:1903805">
    <property type="term" value="P:L-valine import across plasma membrane"/>
    <property type="evidence" value="ECO:0007669"/>
    <property type="project" value="TreeGrafter"/>
</dbReference>
<dbReference type="GO" id="GO:0005886">
    <property type="term" value="C:plasma membrane"/>
    <property type="evidence" value="ECO:0007669"/>
    <property type="project" value="TreeGrafter"/>
</dbReference>
<dbReference type="InterPro" id="IPR003593">
    <property type="entry name" value="AAA+_ATPase"/>
</dbReference>
<dbReference type="PROSITE" id="PS50893">
    <property type="entry name" value="ABC_TRANSPORTER_2"/>
    <property type="match status" value="1"/>
</dbReference>
<accession>A0A016XI94</accession>
<keyword evidence="4" id="KW-0067">ATP-binding</keyword>
<comment type="caution">
    <text evidence="6">The sequence shown here is derived from an EMBL/GenBank/DDBJ whole genome shotgun (WGS) entry which is preliminary data.</text>
</comment>